<dbReference type="Proteomes" id="UP000031549">
    <property type="component" value="Unassembled WGS sequence"/>
</dbReference>
<reference evidence="1 2" key="1">
    <citation type="journal article" date="2015" name="Genome Announc.">
        <title>Draft Genome Sequence of Cyanobacterium Hassallia byssoidea Strain VB512170, Isolated from Monuments in India.</title>
        <authorList>
            <person name="Singh D."/>
            <person name="Chandrababunaidu M.M."/>
            <person name="Panda A."/>
            <person name="Sen D."/>
            <person name="Bhattacharyya S."/>
            <person name="Adhikary S.P."/>
            <person name="Tripathy S."/>
        </authorList>
    </citation>
    <scope>NUCLEOTIDE SEQUENCE [LARGE SCALE GENOMIC DNA]</scope>
    <source>
        <strain evidence="1 2">VB512170</strain>
    </source>
</reference>
<sequence>MTSMQRDRASTIAVFKVYTKSVEPQVFVAKPKLSVPCGRRVKNTDR</sequence>
<organism evidence="1 2">
    <name type="scientific">Hassallia byssoidea VB512170</name>
    <dbReference type="NCBI Taxonomy" id="1304833"/>
    <lineage>
        <taxon>Bacteria</taxon>
        <taxon>Bacillati</taxon>
        <taxon>Cyanobacteriota</taxon>
        <taxon>Cyanophyceae</taxon>
        <taxon>Nostocales</taxon>
        <taxon>Tolypothrichaceae</taxon>
        <taxon>Hassallia</taxon>
    </lineage>
</organism>
<dbReference type="EMBL" id="JTCM02000037">
    <property type="protein sequence ID" value="NEU74216.1"/>
    <property type="molecule type" value="Genomic_DNA"/>
</dbReference>
<accession>A0A846HA52</accession>
<evidence type="ECO:0000313" key="2">
    <source>
        <dbReference type="Proteomes" id="UP000031549"/>
    </source>
</evidence>
<name>A0A846HA52_9CYAN</name>
<dbReference type="AlphaFoldDB" id="A0A846HA52"/>
<protein>
    <submittedName>
        <fullName evidence="1">Uncharacterized protein</fullName>
    </submittedName>
</protein>
<keyword evidence="2" id="KW-1185">Reference proteome</keyword>
<evidence type="ECO:0000313" key="1">
    <source>
        <dbReference type="EMBL" id="NEU74216.1"/>
    </source>
</evidence>
<comment type="caution">
    <text evidence="1">The sequence shown here is derived from an EMBL/GenBank/DDBJ whole genome shotgun (WGS) entry which is preliminary data.</text>
</comment>
<gene>
    <name evidence="1" type="ORF">PI95_017020</name>
</gene>
<proteinExistence type="predicted"/>